<evidence type="ECO:0000256" key="3">
    <source>
        <dbReference type="ARBA" id="ARBA00022490"/>
    </source>
</evidence>
<dbReference type="GO" id="GO:0032259">
    <property type="term" value="P:methylation"/>
    <property type="evidence" value="ECO:0007669"/>
    <property type="project" value="UniProtKB-KW"/>
</dbReference>
<dbReference type="PANTHER" id="PTHR10815:SF5">
    <property type="entry name" value="METHYLATED-DNA--PROTEIN-CYSTEINE METHYLTRANSFERASE"/>
    <property type="match status" value="1"/>
</dbReference>
<dbReference type="SUPFAM" id="SSF46767">
    <property type="entry name" value="Methylated DNA-protein cysteine methyltransferase, C-terminal domain"/>
    <property type="match status" value="1"/>
</dbReference>
<feature type="domain" description="Methylguanine DNA methyltransferase ribonuclease-like" evidence="11">
    <location>
        <begin position="104"/>
        <end position="177"/>
    </location>
</feature>
<dbReference type="SUPFAM" id="SSF53155">
    <property type="entry name" value="Methylated DNA-protein cysteine methyltransferase domain"/>
    <property type="match status" value="1"/>
</dbReference>
<dbReference type="InterPro" id="IPR001497">
    <property type="entry name" value="MethylDNA_cys_MeTrfase_AS"/>
</dbReference>
<dbReference type="CDD" id="cd06445">
    <property type="entry name" value="ATase"/>
    <property type="match status" value="1"/>
</dbReference>
<evidence type="ECO:0000256" key="2">
    <source>
        <dbReference type="ARBA" id="ARBA00008711"/>
    </source>
</evidence>
<evidence type="ECO:0000256" key="9">
    <source>
        <dbReference type="HAMAP-Rule" id="MF_00772"/>
    </source>
</evidence>
<dbReference type="PROSITE" id="PS00374">
    <property type="entry name" value="MGMT"/>
    <property type="match status" value="1"/>
</dbReference>
<name>A0A0C1HGB6_9NEIS</name>
<gene>
    <name evidence="12" type="ORF">MCC93_00150</name>
    <name evidence="13" type="ORF">MON37_07560</name>
</gene>
<dbReference type="GO" id="GO:0006307">
    <property type="term" value="P:DNA alkylation repair"/>
    <property type="evidence" value="ECO:0007669"/>
    <property type="project" value="UniProtKB-UniRule"/>
</dbReference>
<dbReference type="EC" id="2.1.1.63" evidence="9"/>
<dbReference type="Proteomes" id="UP000031390">
    <property type="component" value="Unassembled WGS sequence"/>
</dbReference>
<keyword evidence="15" id="KW-1185">Reference proteome</keyword>
<organism evidence="12 14">
    <name type="scientific">Morococcus cerebrosus</name>
    <dbReference type="NCBI Taxonomy" id="1056807"/>
    <lineage>
        <taxon>Bacteria</taxon>
        <taxon>Pseudomonadati</taxon>
        <taxon>Pseudomonadota</taxon>
        <taxon>Betaproteobacteria</taxon>
        <taxon>Neisseriales</taxon>
        <taxon>Neisseriaceae</taxon>
        <taxon>Morococcus</taxon>
    </lineage>
</organism>
<dbReference type="InterPro" id="IPR036217">
    <property type="entry name" value="MethylDNA_cys_MeTrfase_DNAb"/>
</dbReference>
<reference evidence="13 15" key="2">
    <citation type="submission" date="2022-03" db="EMBL/GenBank/DDBJ databases">
        <title>Genome sequencing of Morococcus cerebrosus.</title>
        <authorList>
            <person name="Baek M.-G."/>
            <person name="Yi H."/>
        </authorList>
    </citation>
    <scope>NUCLEOTIDE SEQUENCE [LARGE SCALE GENOMIC DNA]</scope>
    <source>
        <strain evidence="13 15">CIP 81.93</strain>
    </source>
</reference>
<comment type="miscellaneous">
    <text evidence="9">This enzyme catalyzes only one turnover and therefore is not strictly catalytic. According to one definition, an enzyme is a biocatalyst that acts repeatedly and over many reaction cycles.</text>
</comment>
<evidence type="ECO:0000313" key="14">
    <source>
        <dbReference type="Proteomes" id="UP000031390"/>
    </source>
</evidence>
<dbReference type="Gene3D" id="3.30.160.70">
    <property type="entry name" value="Methylated DNA-protein cysteine methyltransferase domain"/>
    <property type="match status" value="1"/>
</dbReference>
<proteinExistence type="inferred from homology"/>
<evidence type="ECO:0000256" key="5">
    <source>
        <dbReference type="ARBA" id="ARBA00022679"/>
    </source>
</evidence>
<feature type="domain" description="Methylated-DNA-[protein]-cysteine S-methyltransferase DNA binding" evidence="10">
    <location>
        <begin position="182"/>
        <end position="261"/>
    </location>
</feature>
<comment type="catalytic activity">
    <reaction evidence="8 9">
        <text>a 6-O-methyl-2'-deoxyguanosine in DNA + L-cysteinyl-[protein] = S-methyl-L-cysteinyl-[protein] + a 2'-deoxyguanosine in DNA</text>
        <dbReference type="Rhea" id="RHEA:24000"/>
        <dbReference type="Rhea" id="RHEA-COMP:10131"/>
        <dbReference type="Rhea" id="RHEA-COMP:10132"/>
        <dbReference type="Rhea" id="RHEA-COMP:11367"/>
        <dbReference type="Rhea" id="RHEA-COMP:11368"/>
        <dbReference type="ChEBI" id="CHEBI:29950"/>
        <dbReference type="ChEBI" id="CHEBI:82612"/>
        <dbReference type="ChEBI" id="CHEBI:85445"/>
        <dbReference type="ChEBI" id="CHEBI:85448"/>
        <dbReference type="EC" id="2.1.1.63"/>
    </reaction>
</comment>
<dbReference type="InterPro" id="IPR014048">
    <property type="entry name" value="MethylDNA_cys_MeTrfase_DNA-bd"/>
</dbReference>
<comment type="similarity">
    <text evidence="2 9">Belongs to the MGMT family.</text>
</comment>
<dbReference type="FunFam" id="1.10.10.10:FF:000214">
    <property type="entry name" value="Methylated-DNA--protein-cysteine methyltransferase"/>
    <property type="match status" value="1"/>
</dbReference>
<comment type="subcellular location">
    <subcellularLocation>
        <location evidence="9">Cytoplasm</location>
    </subcellularLocation>
</comment>
<evidence type="ECO:0000256" key="1">
    <source>
        <dbReference type="ARBA" id="ARBA00001286"/>
    </source>
</evidence>
<comment type="catalytic activity">
    <reaction evidence="1 9">
        <text>a 4-O-methyl-thymidine in DNA + L-cysteinyl-[protein] = a thymidine in DNA + S-methyl-L-cysteinyl-[protein]</text>
        <dbReference type="Rhea" id="RHEA:53428"/>
        <dbReference type="Rhea" id="RHEA-COMP:10131"/>
        <dbReference type="Rhea" id="RHEA-COMP:10132"/>
        <dbReference type="Rhea" id="RHEA-COMP:13555"/>
        <dbReference type="Rhea" id="RHEA-COMP:13556"/>
        <dbReference type="ChEBI" id="CHEBI:29950"/>
        <dbReference type="ChEBI" id="CHEBI:82612"/>
        <dbReference type="ChEBI" id="CHEBI:137386"/>
        <dbReference type="ChEBI" id="CHEBI:137387"/>
        <dbReference type="EC" id="2.1.1.63"/>
    </reaction>
</comment>
<dbReference type="HAMAP" id="MF_00772">
    <property type="entry name" value="OGT"/>
    <property type="match status" value="1"/>
</dbReference>
<dbReference type="PATRIC" id="fig|1056807.3.peg.14"/>
<keyword evidence="5 9" id="KW-0808">Transferase</keyword>
<dbReference type="NCBIfam" id="TIGR00589">
    <property type="entry name" value="ogt"/>
    <property type="match status" value="1"/>
</dbReference>
<evidence type="ECO:0000313" key="13">
    <source>
        <dbReference type="EMBL" id="UNV86549.1"/>
    </source>
</evidence>
<dbReference type="EMBL" id="CP094242">
    <property type="protein sequence ID" value="UNV86549.1"/>
    <property type="molecule type" value="Genomic_DNA"/>
</dbReference>
<evidence type="ECO:0000313" key="15">
    <source>
        <dbReference type="Proteomes" id="UP000829504"/>
    </source>
</evidence>
<evidence type="ECO:0000259" key="11">
    <source>
        <dbReference type="Pfam" id="PF02870"/>
    </source>
</evidence>
<dbReference type="GO" id="GO:0005737">
    <property type="term" value="C:cytoplasm"/>
    <property type="evidence" value="ECO:0007669"/>
    <property type="project" value="UniProtKB-SubCell"/>
</dbReference>
<dbReference type="InterPro" id="IPR023546">
    <property type="entry name" value="MGMT"/>
</dbReference>
<evidence type="ECO:0000256" key="8">
    <source>
        <dbReference type="ARBA" id="ARBA00049348"/>
    </source>
</evidence>
<reference evidence="12 14" key="1">
    <citation type="submission" date="2014-12" db="EMBL/GenBank/DDBJ databases">
        <title>Genome sequence of Morococcus cerebrosus.</title>
        <authorList>
            <person name="Shin S.-K."/>
            <person name="Yi H."/>
        </authorList>
    </citation>
    <scope>NUCLEOTIDE SEQUENCE [LARGE SCALE GENOMIC DNA]</scope>
    <source>
        <strain evidence="12 14">CIP 81.93</strain>
    </source>
</reference>
<evidence type="ECO:0000256" key="4">
    <source>
        <dbReference type="ARBA" id="ARBA00022603"/>
    </source>
</evidence>
<evidence type="ECO:0000259" key="10">
    <source>
        <dbReference type="Pfam" id="PF01035"/>
    </source>
</evidence>
<keyword evidence="3 9" id="KW-0963">Cytoplasm</keyword>
<evidence type="ECO:0000256" key="7">
    <source>
        <dbReference type="ARBA" id="ARBA00023204"/>
    </source>
</evidence>
<dbReference type="RefSeq" id="WP_082013565.1">
    <property type="nucleotide sequence ID" value="NZ_CP094242.1"/>
</dbReference>
<dbReference type="InterPro" id="IPR036631">
    <property type="entry name" value="MGMT_N_sf"/>
</dbReference>
<dbReference type="EMBL" id="JUFZ01000001">
    <property type="protein sequence ID" value="KIC13288.1"/>
    <property type="molecule type" value="Genomic_DNA"/>
</dbReference>
<dbReference type="AlphaFoldDB" id="A0A0C1HGB6"/>
<dbReference type="InterPro" id="IPR036388">
    <property type="entry name" value="WH-like_DNA-bd_sf"/>
</dbReference>
<dbReference type="PANTHER" id="PTHR10815">
    <property type="entry name" value="METHYLATED-DNA--PROTEIN-CYSTEINE METHYLTRANSFERASE"/>
    <property type="match status" value="1"/>
</dbReference>
<evidence type="ECO:0000313" key="12">
    <source>
        <dbReference type="EMBL" id="KIC13288.1"/>
    </source>
</evidence>
<dbReference type="InterPro" id="IPR008332">
    <property type="entry name" value="MethylG_MeTrfase_N"/>
</dbReference>
<dbReference type="Gene3D" id="1.10.10.10">
    <property type="entry name" value="Winged helix-like DNA-binding domain superfamily/Winged helix DNA-binding domain"/>
    <property type="match status" value="1"/>
</dbReference>
<keyword evidence="4 9" id="KW-0489">Methyltransferase</keyword>
<feature type="active site" description="Nucleophile; methyl group acceptor" evidence="9">
    <location>
        <position position="233"/>
    </location>
</feature>
<sequence>MAKIGDFAVKSMIEIRSKRMITLPSLNNLPSKWDEIRHWLETQVFECEVMPYPNLTEHEAKQFEQDFIDRIGCAPEEYVRIRRAIRLLEVHYPDSLNELTAAAIATPLGEMLAVFGGKGLCLLEFVGQKHMEQEITAVQKALRGRFVFREDERTQLLRQELDLYFKGRLKTFATPLEQIGTEFQKQAWDALLAIPYGETRSYKEQAQRLGNPKAVRAVAAANGQNKVSILIPCHRVIGSDGKLTGYAGGLNRKQSLLALERGEVQTTLF</sequence>
<keyword evidence="6 9" id="KW-0227">DNA damage</keyword>
<protein>
    <recommendedName>
        <fullName evidence="9">Methylated-DNA--protein-cysteine methyltransferase</fullName>
        <ecNumber evidence="9">2.1.1.63</ecNumber>
    </recommendedName>
    <alternativeName>
        <fullName evidence="9">6-O-methylguanine-DNA methyltransferase</fullName>
        <shortName evidence="9">MGMT</shortName>
    </alternativeName>
    <alternativeName>
        <fullName evidence="9">O-6-methylguanine-DNA-alkyltransferase</fullName>
    </alternativeName>
</protein>
<dbReference type="Proteomes" id="UP000829504">
    <property type="component" value="Chromosome"/>
</dbReference>
<keyword evidence="7 9" id="KW-0234">DNA repair</keyword>
<dbReference type="Pfam" id="PF01035">
    <property type="entry name" value="DNA_binding_1"/>
    <property type="match status" value="1"/>
</dbReference>
<comment type="function">
    <text evidence="9">Involved in the cellular defense against the biological effects of O6-methylguanine (O6-MeG) and O4-methylthymine (O4-MeT) in DNA. Repairs the methylated nucleobase in DNA by stoichiometrically transferring the methyl group to a cysteine residue in the enzyme. This is a suicide reaction: the enzyme is irreversibly inactivated.</text>
</comment>
<evidence type="ECO:0000256" key="6">
    <source>
        <dbReference type="ARBA" id="ARBA00022763"/>
    </source>
</evidence>
<dbReference type="GO" id="GO:0003908">
    <property type="term" value="F:methylated-DNA-[protein]-cysteine S-methyltransferase activity"/>
    <property type="evidence" value="ECO:0007669"/>
    <property type="project" value="UniProtKB-UniRule"/>
</dbReference>
<dbReference type="Pfam" id="PF02870">
    <property type="entry name" value="Methyltransf_1N"/>
    <property type="match status" value="1"/>
</dbReference>
<accession>A0A0C1HGB6</accession>